<dbReference type="Proteomes" id="UP000563524">
    <property type="component" value="Unassembled WGS sequence"/>
</dbReference>
<evidence type="ECO:0000256" key="4">
    <source>
        <dbReference type="ARBA" id="ARBA00022475"/>
    </source>
</evidence>
<keyword evidence="9 12" id="KW-0472">Membrane</keyword>
<organism evidence="14 15">
    <name type="scientific">Parvularcula dongshanensis</name>
    <dbReference type="NCBI Taxonomy" id="1173995"/>
    <lineage>
        <taxon>Bacteria</taxon>
        <taxon>Pseudomonadati</taxon>
        <taxon>Pseudomonadota</taxon>
        <taxon>Alphaproteobacteria</taxon>
        <taxon>Parvularculales</taxon>
        <taxon>Parvularculaceae</taxon>
        <taxon>Parvularcula</taxon>
    </lineage>
</organism>
<evidence type="ECO:0000256" key="6">
    <source>
        <dbReference type="ARBA" id="ARBA00022795"/>
    </source>
</evidence>
<feature type="transmembrane region" description="Helical" evidence="12">
    <location>
        <begin position="186"/>
        <end position="211"/>
    </location>
</feature>
<dbReference type="PRINTS" id="PR01302">
    <property type="entry name" value="TYPE3IMPPROT"/>
</dbReference>
<keyword evidence="10" id="KW-0975">Bacterial flagellum</keyword>
<evidence type="ECO:0000313" key="14">
    <source>
        <dbReference type="EMBL" id="MBB4659620.1"/>
    </source>
</evidence>
<evidence type="ECO:0000256" key="13">
    <source>
        <dbReference type="SAM" id="SignalP"/>
    </source>
</evidence>
<dbReference type="RefSeq" id="WP_183818393.1">
    <property type="nucleotide sequence ID" value="NZ_JACHOB010000004.1"/>
</dbReference>
<feature type="chain" id="PRO_5032813137" description="Flagellar biosynthetic protein FliP" evidence="13">
    <location>
        <begin position="21"/>
        <end position="249"/>
    </location>
</feature>
<dbReference type="InterPro" id="IPR005838">
    <property type="entry name" value="T3SS_IM_P"/>
</dbReference>
<evidence type="ECO:0000256" key="5">
    <source>
        <dbReference type="ARBA" id="ARBA00022692"/>
    </source>
</evidence>
<feature type="transmembrane region" description="Helical" evidence="12">
    <location>
        <begin position="223"/>
        <end position="244"/>
    </location>
</feature>
<dbReference type="PRINTS" id="PR00951">
    <property type="entry name" value="FLGBIOSNFLIP"/>
</dbReference>
<dbReference type="Pfam" id="PF00813">
    <property type="entry name" value="FliP"/>
    <property type="match status" value="1"/>
</dbReference>
<keyword evidence="14" id="KW-0969">Cilium</keyword>
<keyword evidence="5 12" id="KW-0812">Transmembrane</keyword>
<feature type="transmembrane region" description="Helical" evidence="12">
    <location>
        <begin position="90"/>
        <end position="113"/>
    </location>
</feature>
<dbReference type="GO" id="GO:0009306">
    <property type="term" value="P:protein secretion"/>
    <property type="evidence" value="ECO:0007669"/>
    <property type="project" value="UniProtKB-UniRule"/>
</dbReference>
<feature type="transmembrane region" description="Helical" evidence="12">
    <location>
        <begin position="48"/>
        <end position="78"/>
    </location>
</feature>
<reference evidence="14 15" key="1">
    <citation type="submission" date="2020-08" db="EMBL/GenBank/DDBJ databases">
        <title>Genomic Encyclopedia of Type Strains, Phase IV (KMG-IV): sequencing the most valuable type-strain genomes for metagenomic binning, comparative biology and taxonomic classification.</title>
        <authorList>
            <person name="Goeker M."/>
        </authorList>
    </citation>
    <scope>NUCLEOTIDE SEQUENCE [LARGE SCALE GENOMIC DNA]</scope>
    <source>
        <strain evidence="14 15">DSM 102850</strain>
    </source>
</reference>
<keyword evidence="4 12" id="KW-1003">Cell membrane</keyword>
<evidence type="ECO:0000256" key="9">
    <source>
        <dbReference type="ARBA" id="ARBA00023136"/>
    </source>
</evidence>
<keyword evidence="14" id="KW-0966">Cell projection</keyword>
<name>A0A840I6J3_9PROT</name>
<evidence type="ECO:0000313" key="15">
    <source>
        <dbReference type="Proteomes" id="UP000563524"/>
    </source>
</evidence>
<keyword evidence="15" id="KW-1185">Reference proteome</keyword>
<proteinExistence type="inferred from homology"/>
<evidence type="ECO:0000256" key="7">
    <source>
        <dbReference type="ARBA" id="ARBA00022927"/>
    </source>
</evidence>
<dbReference type="GO" id="GO:0005886">
    <property type="term" value="C:plasma membrane"/>
    <property type="evidence" value="ECO:0007669"/>
    <property type="project" value="UniProtKB-SubCell"/>
</dbReference>
<comment type="caution">
    <text evidence="14">The sequence shown here is derived from an EMBL/GenBank/DDBJ whole genome shotgun (WGS) entry which is preliminary data.</text>
</comment>
<dbReference type="EMBL" id="JACHOB010000004">
    <property type="protein sequence ID" value="MBB4659620.1"/>
    <property type="molecule type" value="Genomic_DNA"/>
</dbReference>
<dbReference type="PANTHER" id="PTHR30587:SF0">
    <property type="entry name" value="FLAGELLAR BIOSYNTHETIC PROTEIN FLIP"/>
    <property type="match status" value="1"/>
</dbReference>
<evidence type="ECO:0000256" key="2">
    <source>
        <dbReference type="ARBA" id="ARBA00021714"/>
    </source>
</evidence>
<dbReference type="AlphaFoldDB" id="A0A840I6J3"/>
<keyword evidence="3 12" id="KW-0813">Transport</keyword>
<dbReference type="InterPro" id="IPR005837">
    <property type="entry name" value="FliP"/>
</dbReference>
<keyword evidence="8 12" id="KW-1133">Transmembrane helix</keyword>
<dbReference type="GO" id="GO:0009425">
    <property type="term" value="C:bacterial-type flagellum basal body"/>
    <property type="evidence" value="ECO:0007669"/>
    <property type="project" value="UniProtKB-SubCell"/>
</dbReference>
<keyword evidence="7 12" id="KW-0653">Protein transport</keyword>
<evidence type="ECO:0000256" key="12">
    <source>
        <dbReference type="RuleBase" id="RU362069"/>
    </source>
</evidence>
<evidence type="ECO:0000256" key="10">
    <source>
        <dbReference type="ARBA" id="ARBA00023143"/>
    </source>
</evidence>
<keyword evidence="14" id="KW-0282">Flagellum</keyword>
<protein>
    <recommendedName>
        <fullName evidence="2 12">Flagellar biosynthetic protein FliP</fullName>
    </recommendedName>
</protein>
<dbReference type="NCBIfam" id="TIGR01103">
    <property type="entry name" value="fliP"/>
    <property type="match status" value="1"/>
</dbReference>
<keyword evidence="13" id="KW-0732">Signal</keyword>
<evidence type="ECO:0000256" key="8">
    <source>
        <dbReference type="ARBA" id="ARBA00022989"/>
    </source>
</evidence>
<feature type="signal peptide" evidence="13">
    <location>
        <begin position="1"/>
        <end position="20"/>
    </location>
</feature>
<gene>
    <name evidence="12" type="primary">fliP</name>
    <name evidence="14" type="ORF">GGQ59_002157</name>
</gene>
<accession>A0A840I6J3</accession>
<comment type="subcellular location">
    <subcellularLocation>
        <location evidence="12">Cell membrane</location>
        <topology evidence="12">Multi-pass membrane protein</topology>
    </subcellularLocation>
    <subcellularLocation>
        <location evidence="12">Bacterial flagellum basal body</location>
    </subcellularLocation>
</comment>
<evidence type="ECO:0000256" key="1">
    <source>
        <dbReference type="ARBA" id="ARBA00006257"/>
    </source>
</evidence>
<dbReference type="PROSITE" id="PS01060">
    <property type="entry name" value="FLIP_1"/>
    <property type="match status" value="1"/>
</dbReference>
<keyword evidence="6 12" id="KW-1005">Bacterial flagellum biogenesis</keyword>
<evidence type="ECO:0000256" key="3">
    <source>
        <dbReference type="ARBA" id="ARBA00022448"/>
    </source>
</evidence>
<dbReference type="GO" id="GO:0044781">
    <property type="term" value="P:bacterial-type flagellum organization"/>
    <property type="evidence" value="ECO:0007669"/>
    <property type="project" value="UniProtKB-UniRule"/>
</dbReference>
<keyword evidence="11 12" id="KW-1006">Bacterial flagellum protein export</keyword>
<dbReference type="NCBIfam" id="NF009438">
    <property type="entry name" value="PRK12797.1"/>
    <property type="match status" value="1"/>
</dbReference>
<comment type="function">
    <text evidence="12">Plays a role in the flagellum-specific transport system.</text>
</comment>
<dbReference type="PANTHER" id="PTHR30587">
    <property type="entry name" value="FLAGELLAR BIOSYNTHETIC PROTEIN FLIP"/>
    <property type="match status" value="1"/>
</dbReference>
<comment type="similarity">
    <text evidence="1 12">Belongs to the FliP/MopC/SpaP family.</text>
</comment>
<evidence type="ECO:0000256" key="11">
    <source>
        <dbReference type="ARBA" id="ARBA00023225"/>
    </source>
</evidence>
<sequence length="249" mass="26838">MRAALALFLFALLALGPAAAQEPEGLGTALQALAPEEGTSLRAELIPLFLVVTVLSLAPGLLMMVTCLPLMVIVFSFLRQAIGLQQAPPNMMITSLALFLTFFVMEPVFTTAWEVGIEPLRNGEITEVQAFDAVIVPFRSFMEARTHESTLMTLSEALPGRWDGVSDDVPLSLLVPSFMLSEIKTAFQIGFAVFLPFLVIDLVVASVLMAMGMMMVPPAVVSLPFKLAFFVLADGWTKIAAALLRGYAG</sequence>